<evidence type="ECO:0000313" key="1">
    <source>
        <dbReference type="EMBL" id="SHM71448.1"/>
    </source>
</evidence>
<reference evidence="1 2" key="1">
    <citation type="submission" date="2016-11" db="EMBL/GenBank/DDBJ databases">
        <authorList>
            <person name="Jaros S."/>
            <person name="Januszkiewicz K."/>
            <person name="Wedrychowicz H."/>
        </authorList>
    </citation>
    <scope>NUCLEOTIDE SEQUENCE [LARGE SCALE GENOMIC DNA]</scope>
    <source>
        <strain evidence="1 2">DSM 4740</strain>
    </source>
</reference>
<protein>
    <submittedName>
        <fullName evidence="1">Uncharacterized protein</fullName>
    </submittedName>
</protein>
<dbReference type="AlphaFoldDB" id="A0A1M7L0S9"/>
<accession>A0A1M7L0S9</accession>
<organism evidence="1 2">
    <name type="scientific">Halomonas cupida</name>
    <dbReference type="NCBI Taxonomy" id="44933"/>
    <lineage>
        <taxon>Bacteria</taxon>
        <taxon>Pseudomonadati</taxon>
        <taxon>Pseudomonadota</taxon>
        <taxon>Gammaproteobacteria</taxon>
        <taxon>Oceanospirillales</taxon>
        <taxon>Halomonadaceae</taxon>
        <taxon>Halomonas</taxon>
    </lineage>
</organism>
<name>A0A1M7L0S9_9GAMM</name>
<dbReference type="EMBL" id="FRCA01000011">
    <property type="protein sequence ID" value="SHM71448.1"/>
    <property type="molecule type" value="Genomic_DNA"/>
</dbReference>
<proteinExistence type="predicted"/>
<dbReference type="Proteomes" id="UP000184123">
    <property type="component" value="Unassembled WGS sequence"/>
</dbReference>
<sequence>MIYVEVIGVDESPVPDQRQCQSLIWFLLLIASHGPCAASDTRGGLFLCPSQISMESAYGIEP</sequence>
<evidence type="ECO:0000313" key="2">
    <source>
        <dbReference type="Proteomes" id="UP000184123"/>
    </source>
</evidence>
<gene>
    <name evidence="1" type="ORF">SAMN05660971_03688</name>
</gene>